<dbReference type="SMR" id="A0A3Q7JCY2"/>
<dbReference type="InParanoid" id="A0A3Q7JCY2"/>
<evidence type="ECO:0008006" key="12">
    <source>
        <dbReference type="Google" id="ProtNLM"/>
    </source>
</evidence>
<keyword evidence="5 9" id="KW-0378">Hydrolase</keyword>
<reference evidence="10" key="2">
    <citation type="submission" date="2019-01" db="UniProtKB">
        <authorList>
            <consortium name="EnsemblPlants"/>
        </authorList>
    </citation>
    <scope>IDENTIFICATION</scope>
    <source>
        <strain evidence="10">cv. Heinz 1706</strain>
    </source>
</reference>
<dbReference type="InterPro" id="IPR006626">
    <property type="entry name" value="PbH1"/>
</dbReference>
<dbReference type="STRING" id="4081.A0A3Q7JCY2"/>
<evidence type="ECO:0000256" key="8">
    <source>
        <dbReference type="PROSITE-ProRule" id="PRU10052"/>
    </source>
</evidence>
<evidence type="ECO:0000256" key="7">
    <source>
        <dbReference type="ARBA" id="ARBA00023316"/>
    </source>
</evidence>
<dbReference type="Gene3D" id="2.160.20.10">
    <property type="entry name" value="Single-stranded right-handed beta-helix, Pectin lyase-like"/>
    <property type="match status" value="2"/>
</dbReference>
<dbReference type="InterPro" id="IPR000743">
    <property type="entry name" value="Glyco_hydro_28"/>
</dbReference>
<dbReference type="AlphaFoldDB" id="A0A3Q7JCY2"/>
<dbReference type="SMART" id="SM00710">
    <property type="entry name" value="PbH1"/>
    <property type="match status" value="11"/>
</dbReference>
<name>A0A3Q7JCY2_SOLLC</name>
<dbReference type="Gramene" id="Solyc12g096730.2.1">
    <property type="protein sequence ID" value="Solyc12g096730.2.1"/>
    <property type="gene ID" value="Solyc12g096730.2"/>
</dbReference>
<comment type="subcellular location">
    <subcellularLocation>
        <location evidence="1">Secreted</location>
        <location evidence="1">Cell wall</location>
    </subcellularLocation>
</comment>
<protein>
    <recommendedName>
        <fullName evidence="12">Polygalacturonase</fullName>
    </recommendedName>
</protein>
<organism evidence="10">
    <name type="scientific">Solanum lycopersicum</name>
    <name type="common">Tomato</name>
    <name type="synonym">Lycopersicon esculentum</name>
    <dbReference type="NCBI Taxonomy" id="4081"/>
    <lineage>
        <taxon>Eukaryota</taxon>
        <taxon>Viridiplantae</taxon>
        <taxon>Streptophyta</taxon>
        <taxon>Embryophyta</taxon>
        <taxon>Tracheophyta</taxon>
        <taxon>Spermatophyta</taxon>
        <taxon>Magnoliopsida</taxon>
        <taxon>eudicotyledons</taxon>
        <taxon>Gunneridae</taxon>
        <taxon>Pentapetalae</taxon>
        <taxon>asterids</taxon>
        <taxon>lamiids</taxon>
        <taxon>Solanales</taxon>
        <taxon>Solanaceae</taxon>
        <taxon>Solanoideae</taxon>
        <taxon>Solaneae</taxon>
        <taxon>Solanum</taxon>
        <taxon>Solanum subgen. Lycopersicon</taxon>
    </lineage>
</organism>
<feature type="active site" evidence="8">
    <location>
        <position position="243"/>
    </location>
</feature>
<keyword evidence="11" id="KW-1185">Reference proteome</keyword>
<evidence type="ECO:0000256" key="3">
    <source>
        <dbReference type="ARBA" id="ARBA00022512"/>
    </source>
</evidence>
<dbReference type="GO" id="GO:0071555">
    <property type="term" value="P:cell wall organization"/>
    <property type="evidence" value="ECO:0007669"/>
    <property type="project" value="UniProtKB-KW"/>
</dbReference>
<evidence type="ECO:0000256" key="5">
    <source>
        <dbReference type="ARBA" id="ARBA00022801"/>
    </source>
</evidence>
<keyword evidence="3" id="KW-0134">Cell wall</keyword>
<dbReference type="GO" id="GO:0005975">
    <property type="term" value="P:carbohydrate metabolic process"/>
    <property type="evidence" value="ECO:0007669"/>
    <property type="project" value="InterPro"/>
</dbReference>
<feature type="active site" evidence="8">
    <location>
        <position position="612"/>
    </location>
</feature>
<evidence type="ECO:0000256" key="4">
    <source>
        <dbReference type="ARBA" id="ARBA00022525"/>
    </source>
</evidence>
<keyword evidence="7" id="KW-0961">Cell wall biogenesis/degradation</keyword>
<evidence type="ECO:0000313" key="11">
    <source>
        <dbReference type="Proteomes" id="UP000004994"/>
    </source>
</evidence>
<sequence>MKINNPFSSILLISFFSIFFTKSIADVMFLNVINFGAKSDNKTDSSYAFLSAWDLACNSSKSSTIYVPKGIFLVKQAYFKGKCNNNPIIFRIDGSIVAPFDYNVIGNEKNWILFQGVDGVSIVGGNLDGQGSSLWTCKSSTKNCPRGATTLGFSNSNNVSITGLTSLNSQMFHIVINGCKNVKLQGVKVYAPGESPNTDGIHVQLSSDISILNSIISTGDDCVSIGPGTSNLWIQNVACGPGHGISIGSLAKDFEEAGVQNVTVKSVMFMNTQNGVRIKTWGRPSTGFVNNVLFQHVAMIDVENPIVIDQNYCPYNKNCPGQVSGVKVSDVTYQDIHGSSATRVAMKFDCSKRNPCKGIKLEDVNLSYKNEPAAEASCSNVAGTTTGVIQPTTTNTIYNVQNFGAQSNGKIDSTKAFLSAWGSACASTSASTIYVPRGNYLIRNIYFNGQTCKSNAIAIHIDGTLLAPSDYNAIDNDGSWIKFEKVNRVSIYGGIFDGQGASLWACKNSKKNCPKGTTALAFYNSNNIVMSGVTVQNSQMFHILVDGCHNAMIQGVKVLSPGNSPNTDGIHVQSSSGVSIMNSNIGTGDDCISIGPGNSNLWIEGIACGPGHGISIGSLGWESQEQGVQNVTVKMVSFTSTENGVRVKTWARPSNGFVRNVLFQHIVMSNVQNPIIIDQNYCPNHESCPNQGSGVKISDVTYEDIHGTSATEIAVKLDCSKTNPCSGITLEDVNLSYKNGRAEASCVNAGGRASGFEELSKCL</sequence>
<dbReference type="InterPro" id="IPR012334">
    <property type="entry name" value="Pectin_lyas_fold"/>
</dbReference>
<evidence type="ECO:0000256" key="1">
    <source>
        <dbReference type="ARBA" id="ARBA00004191"/>
    </source>
</evidence>
<evidence type="ECO:0000313" key="10">
    <source>
        <dbReference type="EnsemblPlants" id="Solyc12g096730.2.1"/>
    </source>
</evidence>
<dbReference type="EnsemblPlants" id="Solyc12g096730.2.1">
    <property type="protein sequence ID" value="Solyc12g096730.2.1"/>
    <property type="gene ID" value="Solyc12g096730.2"/>
</dbReference>
<dbReference type="InterPro" id="IPR011050">
    <property type="entry name" value="Pectin_lyase_fold/virulence"/>
</dbReference>
<dbReference type="GO" id="GO:0004650">
    <property type="term" value="F:polygalacturonase activity"/>
    <property type="evidence" value="ECO:0007669"/>
    <property type="project" value="InterPro"/>
</dbReference>
<keyword evidence="6 9" id="KW-0326">Glycosidase</keyword>
<dbReference type="FunFam" id="2.160.20.10:FF:000016">
    <property type="entry name" value="Polygalacturonase 7"/>
    <property type="match status" value="2"/>
</dbReference>
<evidence type="ECO:0000256" key="2">
    <source>
        <dbReference type="ARBA" id="ARBA00008834"/>
    </source>
</evidence>
<keyword evidence="4" id="KW-0964">Secreted</keyword>
<proteinExistence type="inferred from homology"/>
<dbReference type="Proteomes" id="UP000004994">
    <property type="component" value="Chromosome 12"/>
</dbReference>
<dbReference type="PANTHER" id="PTHR31375">
    <property type="match status" value="1"/>
</dbReference>
<dbReference type="Pfam" id="PF00295">
    <property type="entry name" value="Glyco_hydro_28"/>
    <property type="match status" value="2"/>
</dbReference>
<dbReference type="PROSITE" id="PS00502">
    <property type="entry name" value="POLYGALACTURONASE"/>
    <property type="match status" value="2"/>
</dbReference>
<evidence type="ECO:0000256" key="9">
    <source>
        <dbReference type="RuleBase" id="RU361169"/>
    </source>
</evidence>
<accession>A0A3Q7JCY2</accession>
<dbReference type="PaxDb" id="4081-Solyc12g096730.1.1"/>
<dbReference type="SUPFAM" id="SSF51126">
    <property type="entry name" value="Pectin lyase-like"/>
    <property type="match status" value="2"/>
</dbReference>
<dbReference type="OMA" id="WIERMAC"/>
<evidence type="ECO:0000256" key="6">
    <source>
        <dbReference type="ARBA" id="ARBA00023295"/>
    </source>
</evidence>
<reference evidence="10" key="1">
    <citation type="journal article" date="2012" name="Nature">
        <title>The tomato genome sequence provides insights into fleshy fruit evolution.</title>
        <authorList>
            <consortium name="Tomato Genome Consortium"/>
        </authorList>
    </citation>
    <scope>NUCLEOTIDE SEQUENCE [LARGE SCALE GENOMIC DNA]</scope>
    <source>
        <strain evidence="10">cv. Heinz 1706</strain>
    </source>
</reference>
<comment type="similarity">
    <text evidence="2 9">Belongs to the glycosyl hydrolase 28 family.</text>
</comment>